<dbReference type="GO" id="GO:0007234">
    <property type="term" value="P:osmosensory signaling via phosphorelay pathway"/>
    <property type="evidence" value="ECO:0007669"/>
    <property type="project" value="TreeGrafter"/>
</dbReference>
<evidence type="ECO:0000256" key="6">
    <source>
        <dbReference type="SAM" id="Coils"/>
    </source>
</evidence>
<keyword evidence="4" id="KW-0808">Transferase</keyword>
<dbReference type="InterPro" id="IPR003661">
    <property type="entry name" value="HisK_dim/P_dom"/>
</dbReference>
<evidence type="ECO:0000259" key="7">
    <source>
        <dbReference type="PROSITE" id="PS50109"/>
    </source>
</evidence>
<dbReference type="InterPro" id="IPR005467">
    <property type="entry name" value="His_kinase_dom"/>
</dbReference>
<gene>
    <name evidence="8" type="ORF">FOF46_04830</name>
</gene>
<dbReference type="RefSeq" id="WP_143915658.1">
    <property type="nucleotide sequence ID" value="NZ_CANMIK010000001.1"/>
</dbReference>
<sequence length="353" mass="40839">MHSLLVRQIRKFLNIDPDTKEFLDMEKFLSAIDKSYHNFEDQFSMLQRAMSISSQELFEANQKLQQEAERQKKVITRLTDATKTLQLLTFKKQKGDHQGEELTGIELATLIEEQANQISEVEKQRELLLKDLEKSNKELNDYAHVVSHDLKSPLRSINTLITWIKEDNQGKLETTTENNLNLIDQNIEKMDNLISGILEYSVIDDKARNLESDINLIDLIKGIINLIPISDHITISIPNTLPIIHADPSRIKQIFQNLINNAIHAIDKEKGEIEVLFEELPDFWKFGIQDNGKGILKKYHNKIFEIFQTLDDKKVSTGIGLSIVKKIVEFYNGEIWIESEKEIGTTFYFTLKK</sequence>
<dbReference type="InterPro" id="IPR036890">
    <property type="entry name" value="HATPase_C_sf"/>
</dbReference>
<name>A0A554VPG9_9FLAO</name>
<dbReference type="CDD" id="cd00082">
    <property type="entry name" value="HisKA"/>
    <property type="match status" value="1"/>
</dbReference>
<dbReference type="Gene3D" id="1.10.287.130">
    <property type="match status" value="1"/>
</dbReference>
<evidence type="ECO:0000313" key="9">
    <source>
        <dbReference type="Proteomes" id="UP000318833"/>
    </source>
</evidence>
<dbReference type="Pfam" id="PF00512">
    <property type="entry name" value="HisKA"/>
    <property type="match status" value="1"/>
</dbReference>
<keyword evidence="9" id="KW-1185">Reference proteome</keyword>
<dbReference type="EC" id="2.7.13.3" evidence="2"/>
<comment type="catalytic activity">
    <reaction evidence="1">
        <text>ATP + protein L-histidine = ADP + protein N-phospho-L-histidine.</text>
        <dbReference type="EC" id="2.7.13.3"/>
    </reaction>
</comment>
<evidence type="ECO:0000256" key="5">
    <source>
        <dbReference type="ARBA" id="ARBA00022777"/>
    </source>
</evidence>
<keyword evidence="3" id="KW-0597">Phosphoprotein</keyword>
<dbReference type="Pfam" id="PF02518">
    <property type="entry name" value="HATPase_c"/>
    <property type="match status" value="1"/>
</dbReference>
<feature type="coiled-coil region" evidence="6">
    <location>
        <begin position="54"/>
        <end position="81"/>
    </location>
</feature>
<dbReference type="Proteomes" id="UP000318833">
    <property type="component" value="Unassembled WGS sequence"/>
</dbReference>
<organism evidence="8 9">
    <name type="scientific">Aquimarina algiphila</name>
    <dbReference type="NCBI Taxonomy" id="2047982"/>
    <lineage>
        <taxon>Bacteria</taxon>
        <taxon>Pseudomonadati</taxon>
        <taxon>Bacteroidota</taxon>
        <taxon>Flavobacteriia</taxon>
        <taxon>Flavobacteriales</taxon>
        <taxon>Flavobacteriaceae</taxon>
        <taxon>Aquimarina</taxon>
    </lineage>
</organism>
<evidence type="ECO:0000256" key="1">
    <source>
        <dbReference type="ARBA" id="ARBA00000085"/>
    </source>
</evidence>
<dbReference type="PANTHER" id="PTHR42878">
    <property type="entry name" value="TWO-COMPONENT HISTIDINE KINASE"/>
    <property type="match status" value="1"/>
</dbReference>
<dbReference type="EMBL" id="VLNR01000007">
    <property type="protein sequence ID" value="TSE10362.1"/>
    <property type="molecule type" value="Genomic_DNA"/>
</dbReference>
<dbReference type="GO" id="GO:0030295">
    <property type="term" value="F:protein kinase activator activity"/>
    <property type="evidence" value="ECO:0007669"/>
    <property type="project" value="TreeGrafter"/>
</dbReference>
<dbReference type="PROSITE" id="PS50109">
    <property type="entry name" value="HIS_KIN"/>
    <property type="match status" value="1"/>
</dbReference>
<dbReference type="SMART" id="SM00387">
    <property type="entry name" value="HATPase_c"/>
    <property type="match status" value="1"/>
</dbReference>
<feature type="domain" description="Histidine kinase" evidence="7">
    <location>
        <begin position="145"/>
        <end position="353"/>
    </location>
</feature>
<dbReference type="SUPFAM" id="SSF55874">
    <property type="entry name" value="ATPase domain of HSP90 chaperone/DNA topoisomerase II/histidine kinase"/>
    <property type="match status" value="1"/>
</dbReference>
<dbReference type="SUPFAM" id="SSF47384">
    <property type="entry name" value="Homodimeric domain of signal transducing histidine kinase"/>
    <property type="match status" value="1"/>
</dbReference>
<dbReference type="InterPro" id="IPR004358">
    <property type="entry name" value="Sig_transdc_His_kin-like_C"/>
</dbReference>
<proteinExistence type="predicted"/>
<dbReference type="SMART" id="SM00388">
    <property type="entry name" value="HisKA"/>
    <property type="match status" value="1"/>
</dbReference>
<dbReference type="PANTHER" id="PTHR42878:SF15">
    <property type="entry name" value="BACTERIOPHYTOCHROME"/>
    <property type="match status" value="1"/>
</dbReference>
<evidence type="ECO:0000256" key="3">
    <source>
        <dbReference type="ARBA" id="ARBA00022553"/>
    </source>
</evidence>
<keyword evidence="5" id="KW-0418">Kinase</keyword>
<comment type="caution">
    <text evidence="8">The sequence shown here is derived from an EMBL/GenBank/DDBJ whole genome shotgun (WGS) entry which is preliminary data.</text>
</comment>
<keyword evidence="6" id="KW-0175">Coiled coil</keyword>
<evidence type="ECO:0000313" key="8">
    <source>
        <dbReference type="EMBL" id="TSE10362.1"/>
    </source>
</evidence>
<dbReference type="PRINTS" id="PR00344">
    <property type="entry name" value="BCTRLSENSOR"/>
</dbReference>
<feature type="coiled-coil region" evidence="6">
    <location>
        <begin position="111"/>
        <end position="138"/>
    </location>
</feature>
<evidence type="ECO:0000256" key="4">
    <source>
        <dbReference type="ARBA" id="ARBA00022679"/>
    </source>
</evidence>
<dbReference type="OrthoDB" id="9811889at2"/>
<accession>A0A554VPG9</accession>
<dbReference type="InterPro" id="IPR036097">
    <property type="entry name" value="HisK_dim/P_sf"/>
</dbReference>
<dbReference type="InterPro" id="IPR003594">
    <property type="entry name" value="HATPase_dom"/>
</dbReference>
<dbReference type="Gene3D" id="3.30.565.10">
    <property type="entry name" value="Histidine kinase-like ATPase, C-terminal domain"/>
    <property type="match status" value="1"/>
</dbReference>
<protein>
    <recommendedName>
        <fullName evidence="2">histidine kinase</fullName>
        <ecNumber evidence="2">2.7.13.3</ecNumber>
    </recommendedName>
</protein>
<dbReference type="InterPro" id="IPR050351">
    <property type="entry name" value="BphY/WalK/GraS-like"/>
</dbReference>
<dbReference type="GO" id="GO:0000156">
    <property type="term" value="F:phosphorelay response regulator activity"/>
    <property type="evidence" value="ECO:0007669"/>
    <property type="project" value="TreeGrafter"/>
</dbReference>
<dbReference type="AlphaFoldDB" id="A0A554VPG9"/>
<evidence type="ECO:0000256" key="2">
    <source>
        <dbReference type="ARBA" id="ARBA00012438"/>
    </source>
</evidence>
<reference evidence="8 9" key="1">
    <citation type="submission" date="2019-07" db="EMBL/GenBank/DDBJ databases">
        <title>The draft genome sequence of Aquimarina algiphila M91.</title>
        <authorList>
            <person name="Meng X."/>
        </authorList>
    </citation>
    <scope>NUCLEOTIDE SEQUENCE [LARGE SCALE GENOMIC DNA]</scope>
    <source>
        <strain evidence="8 9">M91</strain>
    </source>
</reference>
<dbReference type="GO" id="GO:0000155">
    <property type="term" value="F:phosphorelay sensor kinase activity"/>
    <property type="evidence" value="ECO:0007669"/>
    <property type="project" value="InterPro"/>
</dbReference>